<dbReference type="GO" id="GO:0008441">
    <property type="term" value="F:3'(2'),5'-bisphosphate nucleotidase activity"/>
    <property type="evidence" value="ECO:0000318"/>
    <property type="project" value="GO_Central"/>
</dbReference>
<dbReference type="InterPro" id="IPR020583">
    <property type="entry name" value="Inositol_monoP_metal-BS"/>
</dbReference>
<comment type="similarity">
    <text evidence="2">Belongs to the inositol monophosphatase superfamily.</text>
</comment>
<sequence>MPATLHMHQRSTHHTATTQSSDALKPPRSRPPQFPSLPKLAPLPFKKIQHSSVTAYAHAAGQSASSTVLADTETPPLQAELEAAVAAVERACHLCLNVRASIHDDGELDEGDARLKKQDATPVTVADFGVQALISLELRRLFPDVPLLGEEDATQLRNQLKESSAPGGSLAEAVRAVVALVAPADLGSISVDQVLDAIDDGRAETTSQDRFWILDPIDGTRGFLRGGKSQYVIALALVQNGKVVLGVCGCPNMSGASLECDTCVPDATRGPVEEASTQENPRDQGGECTSSEERGPLDSNVRGLIVYASRGEGTWVRGLEKSDGLTSTSGRESLQSDESERRAALDAGREGAFSHSAWLQPQRVRVDGVKRLWDARICISDHETWGELPLAAALASTPHPEDSDDEGGRLHHAEEWEAKQLPLCCGSICKYVAVALGAASVFVQHPVSKPTLKVWDHAAALICVTEAGGQVTDLEGLPLQLGTGESEFAPGGGGVIVTNGGLHELALEAVRKGQQLLVN</sequence>
<dbReference type="STRING" id="105231.A0A0U9HQR8"/>
<evidence type="ECO:0000256" key="1">
    <source>
        <dbReference type="ARBA" id="ARBA00001946"/>
    </source>
</evidence>
<reference evidence="8 9" key="1">
    <citation type="journal article" date="2014" name="Nat. Commun.">
        <title>Klebsormidium flaccidum genome reveals primary factors for plant terrestrial adaptation.</title>
        <authorList>
            <person name="Hori K."/>
            <person name="Maruyama F."/>
            <person name="Fujisawa T."/>
            <person name="Togashi T."/>
            <person name="Yamamoto N."/>
            <person name="Seo M."/>
            <person name="Sato S."/>
            <person name="Yamada T."/>
            <person name="Mori H."/>
            <person name="Tajima N."/>
            <person name="Moriyama T."/>
            <person name="Ikeuchi M."/>
            <person name="Watanabe M."/>
            <person name="Wada H."/>
            <person name="Kobayashi K."/>
            <person name="Saito M."/>
            <person name="Masuda T."/>
            <person name="Sasaki-Sekimoto Y."/>
            <person name="Mashiguchi K."/>
            <person name="Awai K."/>
            <person name="Shimojima M."/>
            <person name="Masuda S."/>
            <person name="Iwai M."/>
            <person name="Nobusawa T."/>
            <person name="Narise T."/>
            <person name="Kondo S."/>
            <person name="Saito H."/>
            <person name="Sato R."/>
            <person name="Murakawa M."/>
            <person name="Ihara Y."/>
            <person name="Oshima-Yamada Y."/>
            <person name="Ohtaka K."/>
            <person name="Satoh M."/>
            <person name="Sonobe K."/>
            <person name="Ishii M."/>
            <person name="Ohtani R."/>
            <person name="Kanamori-Sato M."/>
            <person name="Honoki R."/>
            <person name="Miyazaki D."/>
            <person name="Mochizuki H."/>
            <person name="Umetsu J."/>
            <person name="Higashi K."/>
            <person name="Shibata D."/>
            <person name="Kamiya Y."/>
            <person name="Sato N."/>
            <person name="Nakamura Y."/>
            <person name="Tabata S."/>
            <person name="Ida S."/>
            <person name="Kurokawa K."/>
            <person name="Ohta H."/>
        </authorList>
    </citation>
    <scope>NUCLEOTIDE SEQUENCE [LARGE SCALE GENOMIC DNA]</scope>
    <source>
        <strain evidence="8 9">NIES-2285</strain>
    </source>
</reference>
<keyword evidence="9" id="KW-1185">Reference proteome</keyword>
<dbReference type="GO" id="GO:0000103">
    <property type="term" value="P:sulfate assimilation"/>
    <property type="evidence" value="ECO:0000318"/>
    <property type="project" value="GO_Central"/>
</dbReference>
<feature type="binding site" evidence="6">
    <location>
        <position position="456"/>
    </location>
    <ligand>
        <name>Mg(2+)</name>
        <dbReference type="ChEBI" id="CHEBI:18420"/>
        <label>1</label>
        <note>catalytic</note>
    </ligand>
</feature>
<dbReference type="InterPro" id="IPR000760">
    <property type="entry name" value="Inositol_monophosphatase-like"/>
</dbReference>
<dbReference type="PANTHER" id="PTHR43200">
    <property type="entry name" value="PHOSPHATASE"/>
    <property type="match status" value="1"/>
</dbReference>
<feature type="binding site" evidence="6">
    <location>
        <position position="218"/>
    </location>
    <ligand>
        <name>Mg(2+)</name>
        <dbReference type="ChEBI" id="CHEBI:18420"/>
        <label>1</label>
        <note>catalytic</note>
    </ligand>
</feature>
<gene>
    <name evidence="8" type="ORF">KFL_000680300</name>
</gene>
<feature type="binding site" evidence="6">
    <location>
        <position position="215"/>
    </location>
    <ligand>
        <name>Mg(2+)</name>
        <dbReference type="ChEBI" id="CHEBI:18420"/>
        <label>1</label>
        <note>catalytic</note>
    </ligand>
</feature>
<evidence type="ECO:0000256" key="2">
    <source>
        <dbReference type="ARBA" id="ARBA00009759"/>
    </source>
</evidence>
<keyword evidence="4" id="KW-0378">Hydrolase</keyword>
<dbReference type="OMA" id="EGCIFFA"/>
<comment type="cofactor">
    <cofactor evidence="1 6">
        <name>Mg(2+)</name>
        <dbReference type="ChEBI" id="CHEBI:18420"/>
    </cofactor>
</comment>
<protein>
    <submittedName>
        <fullName evidence="8">3(2), 5-bisphosphate nucleotidase</fullName>
    </submittedName>
</protein>
<dbReference type="Gene3D" id="3.30.540.10">
    <property type="entry name" value="Fructose-1,6-Bisphosphatase, subunit A, domain 1"/>
    <property type="match status" value="1"/>
</dbReference>
<dbReference type="AlphaFoldDB" id="A0A0U9HQR8"/>
<feature type="binding site" evidence="6">
    <location>
        <position position="217"/>
    </location>
    <ligand>
        <name>Mg(2+)</name>
        <dbReference type="ChEBI" id="CHEBI:18420"/>
        <label>1</label>
        <note>catalytic</note>
    </ligand>
</feature>
<organism evidence="8 9">
    <name type="scientific">Klebsormidium nitens</name>
    <name type="common">Green alga</name>
    <name type="synonym">Ulothrix nitens</name>
    <dbReference type="NCBI Taxonomy" id="105231"/>
    <lineage>
        <taxon>Eukaryota</taxon>
        <taxon>Viridiplantae</taxon>
        <taxon>Streptophyta</taxon>
        <taxon>Klebsormidiophyceae</taxon>
        <taxon>Klebsormidiales</taxon>
        <taxon>Klebsormidiaceae</taxon>
        <taxon>Klebsormidium</taxon>
    </lineage>
</organism>
<evidence type="ECO:0000313" key="9">
    <source>
        <dbReference type="Proteomes" id="UP000054558"/>
    </source>
</evidence>
<feature type="region of interest" description="Disordered" evidence="7">
    <location>
        <begin position="319"/>
        <end position="346"/>
    </location>
</feature>
<feature type="binding site" evidence="6">
    <location>
        <position position="150"/>
    </location>
    <ligand>
        <name>Mg(2+)</name>
        <dbReference type="ChEBI" id="CHEBI:18420"/>
        <label>1</label>
        <note>catalytic</note>
    </ligand>
</feature>
<dbReference type="EMBL" id="DF237017">
    <property type="protein sequence ID" value="GAQ81013.1"/>
    <property type="molecule type" value="Genomic_DNA"/>
</dbReference>
<dbReference type="OrthoDB" id="411145at2759"/>
<dbReference type="Gene3D" id="3.40.190.80">
    <property type="match status" value="1"/>
</dbReference>
<evidence type="ECO:0000256" key="4">
    <source>
        <dbReference type="ARBA" id="ARBA00022801"/>
    </source>
</evidence>
<evidence type="ECO:0000256" key="7">
    <source>
        <dbReference type="SAM" id="MobiDB-lite"/>
    </source>
</evidence>
<keyword evidence="3 6" id="KW-0479">Metal-binding</keyword>
<dbReference type="InterPro" id="IPR051090">
    <property type="entry name" value="Inositol_monoP_superfamily"/>
</dbReference>
<dbReference type="Pfam" id="PF00459">
    <property type="entry name" value="Inositol_P"/>
    <property type="match status" value="1"/>
</dbReference>
<feature type="region of interest" description="Disordered" evidence="7">
    <location>
        <begin position="271"/>
        <end position="297"/>
    </location>
</feature>
<feature type="compositionally biased region" description="Polar residues" evidence="7">
    <location>
        <begin position="324"/>
        <end position="333"/>
    </location>
</feature>
<evidence type="ECO:0000256" key="5">
    <source>
        <dbReference type="ARBA" id="ARBA00022842"/>
    </source>
</evidence>
<name>A0A0U9HQR8_KLENI</name>
<feature type="region of interest" description="Disordered" evidence="7">
    <location>
        <begin position="1"/>
        <end position="40"/>
    </location>
</feature>
<dbReference type="PROSITE" id="PS00629">
    <property type="entry name" value="IMP_1"/>
    <property type="match status" value="1"/>
</dbReference>
<evidence type="ECO:0000256" key="3">
    <source>
        <dbReference type="ARBA" id="ARBA00022723"/>
    </source>
</evidence>
<evidence type="ECO:0000313" key="8">
    <source>
        <dbReference type="EMBL" id="GAQ81013.1"/>
    </source>
</evidence>
<dbReference type="GO" id="GO:0046872">
    <property type="term" value="F:metal ion binding"/>
    <property type="evidence" value="ECO:0007669"/>
    <property type="project" value="UniProtKB-KW"/>
</dbReference>
<keyword evidence="5 6" id="KW-0460">Magnesium</keyword>
<evidence type="ECO:0000256" key="6">
    <source>
        <dbReference type="PIRSR" id="PIRSR600760-2"/>
    </source>
</evidence>
<proteinExistence type="inferred from homology"/>
<dbReference type="PANTHER" id="PTHR43200:SF4">
    <property type="entry name" value="PAP-SPECIFIC PHOSPHATASE, MITOCHONDRIAL-RELATED"/>
    <property type="match status" value="1"/>
</dbReference>
<feature type="compositionally biased region" description="Basic and acidic residues" evidence="7">
    <location>
        <begin position="280"/>
        <end position="296"/>
    </location>
</feature>
<dbReference type="Proteomes" id="UP000054558">
    <property type="component" value="Unassembled WGS sequence"/>
</dbReference>
<dbReference type="SUPFAM" id="SSF56655">
    <property type="entry name" value="Carbohydrate phosphatase"/>
    <property type="match status" value="1"/>
</dbReference>
<accession>A0A0U9HQR8</accession>